<dbReference type="OrthoDB" id="598113at2"/>
<dbReference type="PANTHER" id="PTHR33525:SF3">
    <property type="entry name" value="RIBONUCLEASE Y"/>
    <property type="match status" value="1"/>
</dbReference>
<sequence>MNHLAFYWLPQNKDLLVKGIETEFSQLIEHSITNKKISLPPIPDVVLKIQRLCTQDTTTVADVADSLLEDPGLAAIVIRVANSVIFNRRNITCTDLVTAVSRLGILRVRDIVTAQAIEQLKHSVNLSGSCNKILVQSAANSRELAATMVLVAKGFRESGSQAYKHLEVDKALLAGLLADIGLFCIVNEYHYYLENGNYLDEEIAFQIFDNQCSKASKLVLESWGFDDDFLEVASNQAIKPSEEAVSYLALARIANHILMFRRQDENIDEHSVEFDVTGADILYKLSNLSDIEFNAQIDELISASGL</sequence>
<accession>A0A0A5HSJ9</accession>
<dbReference type="Pfam" id="PF08668">
    <property type="entry name" value="HDOD"/>
    <property type="match status" value="1"/>
</dbReference>
<reference evidence="2 3" key="1">
    <citation type="submission" date="2014-10" db="EMBL/GenBank/DDBJ databases">
        <title>Genome sequencing of Vibrio sinaloensis T08.</title>
        <authorList>
            <person name="Chan K.-G."/>
            <person name="Mohamad N.I."/>
        </authorList>
    </citation>
    <scope>NUCLEOTIDE SEQUENCE [LARGE SCALE GENOMIC DNA]</scope>
    <source>
        <strain evidence="2 3">T08</strain>
    </source>
</reference>
<dbReference type="GO" id="GO:0016301">
    <property type="term" value="F:kinase activity"/>
    <property type="evidence" value="ECO:0007669"/>
    <property type="project" value="UniProtKB-KW"/>
</dbReference>
<name>A0A0A5HSJ9_PHOS4</name>
<dbReference type="PROSITE" id="PS51833">
    <property type="entry name" value="HDOD"/>
    <property type="match status" value="1"/>
</dbReference>
<dbReference type="RefSeq" id="WP_038191140.1">
    <property type="nucleotide sequence ID" value="NZ_JRWP01000020.1"/>
</dbReference>
<comment type="caution">
    <text evidence="2">The sequence shown here is derived from an EMBL/GenBank/DDBJ whole genome shotgun (WGS) entry which is preliminary data.</text>
</comment>
<evidence type="ECO:0000313" key="3">
    <source>
        <dbReference type="Proteomes" id="UP000030451"/>
    </source>
</evidence>
<dbReference type="AlphaFoldDB" id="A0A0A5HSJ9"/>
<evidence type="ECO:0000259" key="1">
    <source>
        <dbReference type="PROSITE" id="PS51833"/>
    </source>
</evidence>
<dbReference type="InterPro" id="IPR052340">
    <property type="entry name" value="RNase_Y/CdgJ"/>
</dbReference>
<dbReference type="STRING" id="379097.SE23_15930"/>
<keyword evidence="2" id="KW-0808">Transferase</keyword>
<protein>
    <submittedName>
        <fullName evidence="2">Histidine kinase</fullName>
    </submittedName>
</protein>
<keyword evidence="2" id="KW-0418">Kinase</keyword>
<feature type="domain" description="HDOD" evidence="1">
    <location>
        <begin position="39"/>
        <end position="239"/>
    </location>
</feature>
<dbReference type="EMBL" id="JRWP01000020">
    <property type="protein sequence ID" value="KGY08507.1"/>
    <property type="molecule type" value="Genomic_DNA"/>
</dbReference>
<dbReference type="InterPro" id="IPR013976">
    <property type="entry name" value="HDOD"/>
</dbReference>
<dbReference type="SUPFAM" id="SSF109604">
    <property type="entry name" value="HD-domain/PDEase-like"/>
    <property type="match status" value="1"/>
</dbReference>
<gene>
    <name evidence="2" type="ORF">NM06_11730</name>
</gene>
<organism evidence="2 3">
    <name type="scientific">Photobacterium sp. (strain ATCC 43367)</name>
    <dbReference type="NCBI Taxonomy" id="379097"/>
    <lineage>
        <taxon>Bacteria</taxon>
        <taxon>Pseudomonadati</taxon>
        <taxon>Pseudomonadota</taxon>
        <taxon>Gammaproteobacteria</taxon>
        <taxon>Vibrionales</taxon>
        <taxon>Vibrionaceae</taxon>
        <taxon>Vibrio</taxon>
        <taxon>Vibrio oreintalis group</taxon>
    </lineage>
</organism>
<dbReference type="Proteomes" id="UP000030451">
    <property type="component" value="Unassembled WGS sequence"/>
</dbReference>
<dbReference type="Gene3D" id="1.10.3210.10">
    <property type="entry name" value="Hypothetical protein af1432"/>
    <property type="match status" value="1"/>
</dbReference>
<proteinExistence type="predicted"/>
<evidence type="ECO:0000313" key="2">
    <source>
        <dbReference type="EMBL" id="KGY08507.1"/>
    </source>
</evidence>
<dbReference type="PANTHER" id="PTHR33525">
    <property type="match status" value="1"/>
</dbReference>